<dbReference type="Proteomes" id="UP001172386">
    <property type="component" value="Unassembled WGS sequence"/>
</dbReference>
<evidence type="ECO:0000313" key="2">
    <source>
        <dbReference type="Proteomes" id="UP001172386"/>
    </source>
</evidence>
<reference evidence="1" key="1">
    <citation type="submission" date="2022-10" db="EMBL/GenBank/DDBJ databases">
        <title>Culturing micro-colonial fungi from biological soil crusts in the Mojave desert and describing Neophaeococcomyces mojavensis, and introducing the new genera and species Taxawa tesnikishii.</title>
        <authorList>
            <person name="Kurbessoian T."/>
            <person name="Stajich J.E."/>
        </authorList>
    </citation>
    <scope>NUCLEOTIDE SEQUENCE</scope>
    <source>
        <strain evidence="1">JES_112</strain>
    </source>
</reference>
<organism evidence="1 2">
    <name type="scientific">Neophaeococcomyces mojaviensis</name>
    <dbReference type="NCBI Taxonomy" id="3383035"/>
    <lineage>
        <taxon>Eukaryota</taxon>
        <taxon>Fungi</taxon>
        <taxon>Dikarya</taxon>
        <taxon>Ascomycota</taxon>
        <taxon>Pezizomycotina</taxon>
        <taxon>Eurotiomycetes</taxon>
        <taxon>Chaetothyriomycetidae</taxon>
        <taxon>Chaetothyriales</taxon>
        <taxon>Chaetothyriales incertae sedis</taxon>
        <taxon>Neophaeococcomyces</taxon>
    </lineage>
</organism>
<protein>
    <submittedName>
        <fullName evidence="1">Uncharacterized protein</fullName>
    </submittedName>
</protein>
<name>A0ACC3A051_9EURO</name>
<keyword evidence="2" id="KW-1185">Reference proteome</keyword>
<accession>A0ACC3A051</accession>
<sequence length="463" mass="49933">MADTRRTADALWLFDALTGLETPVVLNATQVGAKLGVQPGSVAKRIRDIKKRHGDLSVVVSVAAGTRRSVGNASSAVAFSSPARTLVRKAKRGVEIAEEDDNGEGDDDKSEKDAPRGKMVRRQTRSQSRAASVNANVADDTATVPEVRHKAKNSNTKKGPVRQMAAKKPAADAKDERSDGSADEGIVEKEQENIKTPKTQARRMNADDTETKAMSLEKLKTRGRHEYMNKNAGRADEKERKGTEATNGETAGQGDSEHIEMIDLAAAEDGGADEPAPTPAEGPRLALTVIAGMKRKRSITPIRQPDFTSSPLSDPPTTPTVEDSGASITAEIWEDAMEEASVETPSKPPPAKKQKLSDRVHQDPGAFEHGRVERTTAESKSKKQSEALENGRKILLAQEHGQSKRQIAGVVAQNGPEVHNPQSKGPKPPHEEAMTESAREGGLTWMWFNPDAKPAGEHNVMRS</sequence>
<gene>
    <name evidence="1" type="ORF">H2198_007456</name>
</gene>
<evidence type="ECO:0000313" key="1">
    <source>
        <dbReference type="EMBL" id="KAJ9653367.1"/>
    </source>
</evidence>
<proteinExistence type="predicted"/>
<comment type="caution">
    <text evidence="1">The sequence shown here is derived from an EMBL/GenBank/DDBJ whole genome shotgun (WGS) entry which is preliminary data.</text>
</comment>
<dbReference type="EMBL" id="JAPDRQ010000157">
    <property type="protein sequence ID" value="KAJ9653367.1"/>
    <property type="molecule type" value="Genomic_DNA"/>
</dbReference>